<gene>
    <name evidence="1" type="ORF">CRV08_15670</name>
</gene>
<accession>A0A4Q0Y4Z4</accession>
<dbReference type="EMBL" id="PDKJ01000034">
    <property type="protein sequence ID" value="RXJ65227.1"/>
    <property type="molecule type" value="Genomic_DNA"/>
</dbReference>
<dbReference type="Proteomes" id="UP000290172">
    <property type="component" value="Unassembled WGS sequence"/>
</dbReference>
<dbReference type="AlphaFoldDB" id="A0A4Q0Y4Z4"/>
<organism evidence="1 2">
    <name type="scientific">Halarcobacter ebronensis</name>
    <dbReference type="NCBI Taxonomy" id="1462615"/>
    <lineage>
        <taxon>Bacteria</taxon>
        <taxon>Pseudomonadati</taxon>
        <taxon>Campylobacterota</taxon>
        <taxon>Epsilonproteobacteria</taxon>
        <taxon>Campylobacterales</taxon>
        <taxon>Arcobacteraceae</taxon>
        <taxon>Halarcobacter</taxon>
    </lineage>
</organism>
<reference evidence="1 2" key="1">
    <citation type="submission" date="2017-10" db="EMBL/GenBank/DDBJ databases">
        <title>Genomics of the genus Arcobacter.</title>
        <authorList>
            <person name="Perez-Cataluna A."/>
            <person name="Figueras M.J."/>
        </authorList>
    </citation>
    <scope>NUCLEOTIDE SEQUENCE [LARGE SCALE GENOMIC DNA]</scope>
    <source>
        <strain evidence="1 2">CECT 8993</strain>
    </source>
</reference>
<comment type="caution">
    <text evidence="1">The sequence shown here is derived from an EMBL/GenBank/DDBJ whole genome shotgun (WGS) entry which is preliminary data.</text>
</comment>
<name>A0A4Q0Y4Z4_9BACT</name>
<proteinExistence type="predicted"/>
<protein>
    <submittedName>
        <fullName evidence="1">Type VI secretion system tip protein VgrG</fullName>
    </submittedName>
</protein>
<evidence type="ECO:0000313" key="1">
    <source>
        <dbReference type="EMBL" id="RXJ65227.1"/>
    </source>
</evidence>
<evidence type="ECO:0000313" key="2">
    <source>
        <dbReference type="Proteomes" id="UP000290172"/>
    </source>
</evidence>
<sequence length="145" mass="15869">TLEATSGISLRCGGNVATVDSSGIHFNTPNYVKNSGENGVDGTEVRYTGDIINLRADDTNRVFLSEVIEDDYILRADTSLKEGTSVEATCFILGEDEEILAQETKSINVKNSRLEAVFDLDGIIASNKISETKIKEVKGKYKWES</sequence>
<feature type="non-terminal residue" evidence="1">
    <location>
        <position position="1"/>
    </location>
</feature>